<feature type="compositionally biased region" description="Polar residues" evidence="2">
    <location>
        <begin position="181"/>
        <end position="200"/>
    </location>
</feature>
<organism evidence="3 4">
    <name type="scientific">Ridgeia piscesae</name>
    <name type="common">Tubeworm</name>
    <dbReference type="NCBI Taxonomy" id="27915"/>
    <lineage>
        <taxon>Eukaryota</taxon>
        <taxon>Metazoa</taxon>
        <taxon>Spiralia</taxon>
        <taxon>Lophotrochozoa</taxon>
        <taxon>Annelida</taxon>
        <taxon>Polychaeta</taxon>
        <taxon>Sedentaria</taxon>
        <taxon>Canalipalpata</taxon>
        <taxon>Sabellida</taxon>
        <taxon>Siboglinidae</taxon>
        <taxon>Ridgeia</taxon>
    </lineage>
</organism>
<evidence type="ECO:0000256" key="2">
    <source>
        <dbReference type="SAM" id="MobiDB-lite"/>
    </source>
</evidence>
<feature type="region of interest" description="Disordered" evidence="2">
    <location>
        <begin position="172"/>
        <end position="206"/>
    </location>
</feature>
<protein>
    <submittedName>
        <fullName evidence="3">Uncharacterized protein</fullName>
    </submittedName>
</protein>
<feature type="region of interest" description="Disordered" evidence="2">
    <location>
        <begin position="574"/>
        <end position="601"/>
    </location>
</feature>
<feature type="compositionally biased region" description="Basic and acidic residues" evidence="2">
    <location>
        <begin position="661"/>
        <end position="676"/>
    </location>
</feature>
<feature type="compositionally biased region" description="Basic and acidic residues" evidence="2">
    <location>
        <begin position="619"/>
        <end position="635"/>
    </location>
</feature>
<feature type="compositionally biased region" description="Low complexity" evidence="2">
    <location>
        <begin position="518"/>
        <end position="531"/>
    </location>
</feature>
<dbReference type="Pfam" id="PF12836">
    <property type="entry name" value="HHH_3"/>
    <property type="match status" value="1"/>
</dbReference>
<dbReference type="InterPro" id="IPR051675">
    <property type="entry name" value="Endo/Exo/Phosphatase_dom_1"/>
</dbReference>
<dbReference type="InterPro" id="IPR010994">
    <property type="entry name" value="RuvA_2-like"/>
</dbReference>
<keyword evidence="1" id="KW-0175">Coiled coil</keyword>
<dbReference type="AlphaFoldDB" id="A0AAD9KG12"/>
<dbReference type="PANTHER" id="PTHR21180:SF32">
    <property type="entry name" value="ENDONUCLEASE_EXONUCLEASE_PHOSPHATASE FAMILY DOMAIN-CONTAINING PROTEIN 1"/>
    <property type="match status" value="1"/>
</dbReference>
<accession>A0AAD9KG12</accession>
<feature type="region of interest" description="Disordered" evidence="2">
    <location>
        <begin position="98"/>
        <end position="144"/>
    </location>
</feature>
<feature type="compositionally biased region" description="Low complexity" evidence="2">
    <location>
        <begin position="308"/>
        <end position="323"/>
    </location>
</feature>
<evidence type="ECO:0000256" key="1">
    <source>
        <dbReference type="SAM" id="Coils"/>
    </source>
</evidence>
<feature type="region of interest" description="Disordered" evidence="2">
    <location>
        <begin position="250"/>
        <end position="347"/>
    </location>
</feature>
<dbReference type="Proteomes" id="UP001209878">
    <property type="component" value="Unassembled WGS sequence"/>
</dbReference>
<proteinExistence type="predicted"/>
<feature type="region of interest" description="Disordered" evidence="2">
    <location>
        <begin position="515"/>
        <end position="550"/>
    </location>
</feature>
<comment type="caution">
    <text evidence="3">The sequence shown here is derived from an EMBL/GenBank/DDBJ whole genome shotgun (WGS) entry which is preliminary data.</text>
</comment>
<dbReference type="PANTHER" id="PTHR21180">
    <property type="entry name" value="ENDONUCLEASE/EXONUCLEASE/PHOSPHATASE FAMILY DOMAIN-CONTAINING PROTEIN 1"/>
    <property type="match status" value="1"/>
</dbReference>
<sequence>MLVARGRNARIDINTCTARQLTGVPGIDAPLADSIVRYRKKHRRLKHFDELWRVTGMTRNKFVQLRDNSRVIGERAPQIGTGLPYARLSLTNSTLDSPSYVKRRLGPAPRRETSPPEHLTIRGPTRSAPSAKTKTGERKTKTKRTKVDVVRTNYPYHKKTFRAATTLSTVLTRQRRASGKSYKSQTNDTDLSRVTSSRQSPPADYQRTPFSQVTYLSQPLEAGDRGKDFKASQDDTANITRAWTPLVSRSKPHFRPVCPSTMNNDPTFDRLLPRSSFHADQSVLAADSPEPSTTRGERHTIGRSTVATQTSSPTSPLTPQPDQFPAKSPQRKNSWTRPTVHGVPDDVGSSAYLQYCKDSFAVARSQDSSPSSPLTTDNVKAFERLTTAASDGRWRRKGIESWVCEVNCSRTLDTDAGSTANTRIGADEPSNTDSSSPDLRPINRLLSRHRLQPHAVTVCDSGEPPPFAVGTSGEMLRARLLEARQRAKSYREQQQRLQQQQQQSRLTRVDIVAETGATSRDSPTTRTRTTPGVSSYSRVTPPRHGVAGWRPRHVEGDRQRVLDSRVSKSFHLHNNATTMLQGKRPPCASSPTGSLHDMPKRPAMLHASELIARLRRERRSADRLTKTAKKSERRSGTSSNGARSPEMERRSGGDPTANFDDGDRIRADDGRRKDAPEPGGADSGALAALLASSSHAPDVAQKLPTPIKPQQSAYYKYYQQYFSRHCKDSAGKAGDRNEACKVM</sequence>
<reference evidence="3" key="1">
    <citation type="journal article" date="2023" name="Mol. Biol. Evol.">
        <title>Third-Generation Sequencing Reveals the Adaptive Role of the Epigenome in Three Deep-Sea Polychaetes.</title>
        <authorList>
            <person name="Perez M."/>
            <person name="Aroh O."/>
            <person name="Sun Y."/>
            <person name="Lan Y."/>
            <person name="Juniper S.K."/>
            <person name="Young C.R."/>
            <person name="Angers B."/>
            <person name="Qian P.Y."/>
        </authorList>
    </citation>
    <scope>NUCLEOTIDE SEQUENCE</scope>
    <source>
        <strain evidence="3">R07B-5</strain>
    </source>
</reference>
<feature type="coiled-coil region" evidence="1">
    <location>
        <begin position="473"/>
        <end position="500"/>
    </location>
</feature>
<gene>
    <name evidence="3" type="ORF">NP493_1154g00044</name>
</gene>
<evidence type="ECO:0000313" key="4">
    <source>
        <dbReference type="Proteomes" id="UP001209878"/>
    </source>
</evidence>
<feature type="region of interest" description="Disordered" evidence="2">
    <location>
        <begin position="414"/>
        <end position="440"/>
    </location>
</feature>
<dbReference type="Gene3D" id="1.10.150.280">
    <property type="entry name" value="AF1531-like domain"/>
    <property type="match status" value="1"/>
</dbReference>
<dbReference type="SUPFAM" id="SSF47781">
    <property type="entry name" value="RuvA domain 2-like"/>
    <property type="match status" value="1"/>
</dbReference>
<keyword evidence="4" id="KW-1185">Reference proteome</keyword>
<evidence type="ECO:0000313" key="3">
    <source>
        <dbReference type="EMBL" id="KAK2170462.1"/>
    </source>
</evidence>
<feature type="compositionally biased region" description="Low complexity" evidence="2">
    <location>
        <begin position="679"/>
        <end position="689"/>
    </location>
</feature>
<feature type="compositionally biased region" description="Basic and acidic residues" evidence="2">
    <location>
        <begin position="134"/>
        <end position="144"/>
    </location>
</feature>
<name>A0AAD9KG12_RIDPI</name>
<dbReference type="EMBL" id="JAODUO010001152">
    <property type="protein sequence ID" value="KAK2170462.1"/>
    <property type="molecule type" value="Genomic_DNA"/>
</dbReference>
<feature type="region of interest" description="Disordered" evidence="2">
    <location>
        <begin position="615"/>
        <end position="689"/>
    </location>
</feature>